<dbReference type="AlphaFoldDB" id="A0A5N5SWC7"/>
<evidence type="ECO:0000313" key="2">
    <source>
        <dbReference type="Proteomes" id="UP000326759"/>
    </source>
</evidence>
<proteinExistence type="predicted"/>
<keyword evidence="2" id="KW-1185">Reference proteome</keyword>
<sequence length="205" mass="23043">MLKTNQYSNTIPPIPNICEIFSNCNSYCFANNAKCFPSLASHQEGSLEGIRTTVLKPLIGALVHDVSSLVEEIEDPLNNLSLLIKNNTNSKDLVAWRPTGIPEQDIIDHDVKVLKSQKKILEEAITSSRNKRIKLFERVKSGRAKCAENQEKISKFANILNETIDTCSSIPTESIEHHIVENLFFEDLDQNTSFDVSQPKRMKAS</sequence>
<dbReference type="EMBL" id="SEYY01019201">
    <property type="protein sequence ID" value="KAB7498526.1"/>
    <property type="molecule type" value="Genomic_DNA"/>
</dbReference>
<name>A0A5N5SWC7_9CRUS</name>
<protein>
    <submittedName>
        <fullName evidence="1">Uncharacterized protein</fullName>
    </submittedName>
</protein>
<accession>A0A5N5SWC7</accession>
<organism evidence="1 2">
    <name type="scientific">Armadillidium nasatum</name>
    <dbReference type="NCBI Taxonomy" id="96803"/>
    <lineage>
        <taxon>Eukaryota</taxon>
        <taxon>Metazoa</taxon>
        <taxon>Ecdysozoa</taxon>
        <taxon>Arthropoda</taxon>
        <taxon>Crustacea</taxon>
        <taxon>Multicrustacea</taxon>
        <taxon>Malacostraca</taxon>
        <taxon>Eumalacostraca</taxon>
        <taxon>Peracarida</taxon>
        <taxon>Isopoda</taxon>
        <taxon>Oniscidea</taxon>
        <taxon>Crinocheta</taxon>
        <taxon>Armadillidiidae</taxon>
        <taxon>Armadillidium</taxon>
    </lineage>
</organism>
<evidence type="ECO:0000313" key="1">
    <source>
        <dbReference type="EMBL" id="KAB7498526.1"/>
    </source>
</evidence>
<dbReference type="OrthoDB" id="18453at2759"/>
<reference evidence="1 2" key="1">
    <citation type="journal article" date="2019" name="PLoS Biol.">
        <title>Sex chromosomes control vertical transmission of feminizing Wolbachia symbionts in an isopod.</title>
        <authorList>
            <person name="Becking T."/>
            <person name="Chebbi M.A."/>
            <person name="Giraud I."/>
            <person name="Moumen B."/>
            <person name="Laverre T."/>
            <person name="Caubet Y."/>
            <person name="Peccoud J."/>
            <person name="Gilbert C."/>
            <person name="Cordaux R."/>
        </authorList>
    </citation>
    <scope>NUCLEOTIDE SEQUENCE [LARGE SCALE GENOMIC DNA]</scope>
    <source>
        <strain evidence="1">ANa2</strain>
        <tissue evidence="1">Whole body excluding digestive tract and cuticle</tissue>
    </source>
</reference>
<comment type="caution">
    <text evidence="1">The sequence shown here is derived from an EMBL/GenBank/DDBJ whole genome shotgun (WGS) entry which is preliminary data.</text>
</comment>
<gene>
    <name evidence="1" type="ORF">Anas_09979</name>
</gene>
<dbReference type="Proteomes" id="UP000326759">
    <property type="component" value="Unassembled WGS sequence"/>
</dbReference>